<keyword evidence="1" id="KW-0472">Membrane</keyword>
<sequence length="462" mass="50590">MQSLGSGSRSAAFFQRRHAVLADQIGLGTVDRLALGRPLGRCLFLVALGVGLFLLHAYSLAGSLDLLRPAVGAFDFLDDTTLKALLKVALDARHQVPVAMTDQRDRQAIAARTAGTADAVDVIVTAARHVEVDHHVQTFNIKTASRHIGRDHDLGTALLQTVDGRLAVLLVLVAVQYERLVFQRHQTAIQTVGHRLGIGEDNGFLVSLVGQQPVEDLLFVHIVVGGDDLVACAGSQLANAVHLQMLRILEHLADHFAQAGTTGGRREQHGLLATGTFASQTLDIFREAHVQHAVGFVQYQHFNVLEVQIACVQLLQQTTRRADENVRYLAQHGGLNLEVLATGDQTGLDESELREALDFLERLLSQLTGRQQDHRTDVDANLGRADQTVEDRQHKCGGLAATGLRSHPQVAPLQCERNGGRLHGRRLDKFKLGHSFKQAFVQGEFGKHGCYLDEKQKYSRIA</sequence>
<evidence type="ECO:0000313" key="2">
    <source>
        <dbReference type="EMBL" id="RMP83507.1"/>
    </source>
</evidence>
<evidence type="ECO:0000256" key="1">
    <source>
        <dbReference type="SAM" id="Phobius"/>
    </source>
</evidence>
<protein>
    <submittedName>
        <fullName evidence="2">Uncharacterized protein</fullName>
    </submittedName>
</protein>
<proteinExistence type="predicted"/>
<reference evidence="2 3" key="1">
    <citation type="submission" date="2018-08" db="EMBL/GenBank/DDBJ databases">
        <title>Recombination of ecologically and evolutionarily significant loci maintains genetic cohesion in the Pseudomonas syringae species complex.</title>
        <authorList>
            <person name="Dillon M."/>
            <person name="Thakur S."/>
            <person name="Almeida R.N.D."/>
            <person name="Weir B.S."/>
            <person name="Guttman D.S."/>
        </authorList>
    </citation>
    <scope>NUCLEOTIDE SEQUENCE [LARGE SCALE GENOMIC DNA]</scope>
    <source>
        <strain evidence="2 3">ICMP 19589</strain>
    </source>
</reference>
<comment type="caution">
    <text evidence="2">The sequence shown here is derived from an EMBL/GenBank/DDBJ whole genome shotgun (WGS) entry which is preliminary data.</text>
</comment>
<feature type="transmembrane region" description="Helical" evidence="1">
    <location>
        <begin position="42"/>
        <end position="61"/>
    </location>
</feature>
<gene>
    <name evidence="2" type="ORF">ALQ15_115155</name>
</gene>
<evidence type="ECO:0000313" key="3">
    <source>
        <dbReference type="Proteomes" id="UP000282289"/>
    </source>
</evidence>
<dbReference type="Proteomes" id="UP000282289">
    <property type="component" value="Unassembled WGS sequence"/>
</dbReference>
<dbReference type="AntiFam" id="ANF00149">
    <property type="entry name" value="Shadow ORF (opposite cshA)"/>
</dbReference>
<keyword evidence="1" id="KW-0812">Transmembrane</keyword>
<accession>A0A7Z6XZI9</accession>
<name>A0A7Z6XZI9_PSESF</name>
<organism evidence="2 3">
    <name type="scientific">Pseudomonas syringae pv. actinidiae</name>
    <dbReference type="NCBI Taxonomy" id="103796"/>
    <lineage>
        <taxon>Bacteria</taxon>
        <taxon>Pseudomonadati</taxon>
        <taxon>Pseudomonadota</taxon>
        <taxon>Gammaproteobacteria</taxon>
        <taxon>Pseudomonadales</taxon>
        <taxon>Pseudomonadaceae</taxon>
        <taxon>Pseudomonas</taxon>
        <taxon>Pseudomonas syringae</taxon>
    </lineage>
</organism>
<dbReference type="AlphaFoldDB" id="A0A7Z6XZI9"/>
<dbReference type="EMBL" id="RBQT01000022">
    <property type="protein sequence ID" value="RMP83507.1"/>
    <property type="molecule type" value="Genomic_DNA"/>
</dbReference>
<keyword evidence="1" id="KW-1133">Transmembrane helix</keyword>